<gene>
    <name evidence="6" type="ORF">VHEMI02391</name>
</gene>
<feature type="domain" description="O-methyltransferase C-terminal" evidence="4">
    <location>
        <begin position="249"/>
        <end position="402"/>
    </location>
</feature>
<dbReference type="Gene3D" id="1.10.10.10">
    <property type="entry name" value="Winged helix-like DNA-binding domain superfamily/Winged helix DNA-binding domain"/>
    <property type="match status" value="1"/>
</dbReference>
<proteinExistence type="predicted"/>
<dbReference type="Proteomes" id="UP000039046">
    <property type="component" value="Unassembled WGS sequence"/>
</dbReference>
<dbReference type="InterPro" id="IPR036388">
    <property type="entry name" value="WH-like_DNA-bd_sf"/>
</dbReference>
<dbReference type="GO" id="GO:0032259">
    <property type="term" value="P:methylation"/>
    <property type="evidence" value="ECO:0007669"/>
    <property type="project" value="UniProtKB-KW"/>
</dbReference>
<dbReference type="PROSITE" id="PS51683">
    <property type="entry name" value="SAM_OMT_II"/>
    <property type="match status" value="1"/>
</dbReference>
<dbReference type="EMBL" id="CDHN01000001">
    <property type="protein sequence ID" value="CEJ82320.1"/>
    <property type="molecule type" value="Genomic_DNA"/>
</dbReference>
<evidence type="ECO:0000259" key="4">
    <source>
        <dbReference type="Pfam" id="PF00891"/>
    </source>
</evidence>
<dbReference type="GO" id="GO:0008171">
    <property type="term" value="F:O-methyltransferase activity"/>
    <property type="evidence" value="ECO:0007669"/>
    <property type="project" value="InterPro"/>
</dbReference>
<evidence type="ECO:0000256" key="3">
    <source>
        <dbReference type="ARBA" id="ARBA00022691"/>
    </source>
</evidence>
<keyword evidence="2" id="KW-0808">Transferase</keyword>
<dbReference type="InterPro" id="IPR012967">
    <property type="entry name" value="COMT_dimerisation"/>
</dbReference>
<evidence type="ECO:0000313" key="7">
    <source>
        <dbReference type="Proteomes" id="UP000039046"/>
    </source>
</evidence>
<keyword evidence="1" id="KW-0489">Methyltransferase</keyword>
<feature type="domain" description="O-methyltransferase dimerisation" evidence="5">
    <location>
        <begin position="86"/>
        <end position="160"/>
    </location>
</feature>
<dbReference type="PANTHER" id="PTHR43712">
    <property type="entry name" value="PUTATIVE (AFU_ORTHOLOGUE AFUA_4G14580)-RELATED"/>
    <property type="match status" value="1"/>
</dbReference>
<keyword evidence="3" id="KW-0949">S-adenosyl-L-methionine</keyword>
<dbReference type="GO" id="GO:0046983">
    <property type="term" value="F:protein dimerization activity"/>
    <property type="evidence" value="ECO:0007669"/>
    <property type="project" value="InterPro"/>
</dbReference>
<dbReference type="OrthoDB" id="1606438at2759"/>
<dbReference type="Gene3D" id="3.40.50.150">
    <property type="entry name" value="Vaccinia Virus protein VP39"/>
    <property type="match status" value="1"/>
</dbReference>
<dbReference type="AlphaFoldDB" id="A0A0A1T823"/>
<dbReference type="InterPro" id="IPR001077">
    <property type="entry name" value="COMT_C"/>
</dbReference>
<organism evidence="6 7">
    <name type="scientific">[Torrubiella] hemipterigena</name>
    <dbReference type="NCBI Taxonomy" id="1531966"/>
    <lineage>
        <taxon>Eukaryota</taxon>
        <taxon>Fungi</taxon>
        <taxon>Dikarya</taxon>
        <taxon>Ascomycota</taxon>
        <taxon>Pezizomycotina</taxon>
        <taxon>Sordariomycetes</taxon>
        <taxon>Hypocreomycetidae</taxon>
        <taxon>Hypocreales</taxon>
        <taxon>Clavicipitaceae</taxon>
        <taxon>Clavicipitaceae incertae sedis</taxon>
        <taxon>'Torrubiella' clade</taxon>
    </lineage>
</organism>
<sequence>MAIKDTNNTQQIEEVKELLRTLDAQLRQVSKTLQSEALQDVLNNSLHSTEKLPAAELVTVAKDVVDSMDSLQLQLVPSVMLLADGFFGYLHSKSMATLVSYKVPDILKEHGPLPCSEIGPLVGAQPERIAQLMDMVVNNGIFTYDEAAGKYSNNRCSLLLCRDHWTQWHLWADLYPNQFFNMSRSIPAAIAEGEKKNAAQIDYGTDLSIFDYLAQQGEIAIFHRTLGAGAKAMAGGIAVDYPWKELGDAEIVDLGGGSGDFLAEVLRANPSLRGSLVDLQHVIDLVTKSVREPEGSLIDVSPRIVNLYVGDFFGDILPASVYTMKWCLHNWMDDDVVRILNNARAKLVPSPLSRFIVFESVKKPGRSTRLPRYGDLVMMMTCNGKERSLQDWERLAQLSGWRLNRVLPIRNAWVSAIEMLPQ</sequence>
<dbReference type="Pfam" id="PF00891">
    <property type="entry name" value="Methyltransf_2"/>
    <property type="match status" value="1"/>
</dbReference>
<dbReference type="InterPro" id="IPR029063">
    <property type="entry name" value="SAM-dependent_MTases_sf"/>
</dbReference>
<dbReference type="InterPro" id="IPR016461">
    <property type="entry name" value="COMT-like"/>
</dbReference>
<accession>A0A0A1T823</accession>
<dbReference type="Pfam" id="PF08100">
    <property type="entry name" value="Dimerisation"/>
    <property type="match status" value="1"/>
</dbReference>
<dbReference type="HOGENOM" id="CLU_005533_12_2_1"/>
<dbReference type="InterPro" id="IPR036390">
    <property type="entry name" value="WH_DNA-bd_sf"/>
</dbReference>
<dbReference type="SUPFAM" id="SSF46785">
    <property type="entry name" value="Winged helix' DNA-binding domain"/>
    <property type="match status" value="1"/>
</dbReference>
<dbReference type="SUPFAM" id="SSF53335">
    <property type="entry name" value="S-adenosyl-L-methionine-dependent methyltransferases"/>
    <property type="match status" value="1"/>
</dbReference>
<keyword evidence="7" id="KW-1185">Reference proteome</keyword>
<protein>
    <submittedName>
        <fullName evidence="6">GliM</fullName>
    </submittedName>
</protein>
<evidence type="ECO:0000256" key="2">
    <source>
        <dbReference type="ARBA" id="ARBA00022679"/>
    </source>
</evidence>
<name>A0A0A1T823_9HYPO</name>
<reference evidence="6 7" key="1">
    <citation type="journal article" date="2015" name="Genome Announc.">
        <title>Draft Genome Sequence and Gene Annotation of the Entomopathogenic Fungus Verticillium hemipterigenum.</title>
        <authorList>
            <person name="Horn F."/>
            <person name="Habel A."/>
            <person name="Scharf D.H."/>
            <person name="Dworschak J."/>
            <person name="Brakhage A.A."/>
            <person name="Guthke R."/>
            <person name="Hertweck C."/>
            <person name="Linde J."/>
        </authorList>
    </citation>
    <scope>NUCLEOTIDE SEQUENCE [LARGE SCALE GENOMIC DNA]</scope>
</reference>
<evidence type="ECO:0000313" key="6">
    <source>
        <dbReference type="EMBL" id="CEJ82320.1"/>
    </source>
</evidence>
<dbReference type="PANTHER" id="PTHR43712:SF2">
    <property type="entry name" value="O-METHYLTRANSFERASE CICE"/>
    <property type="match status" value="1"/>
</dbReference>
<evidence type="ECO:0000256" key="1">
    <source>
        <dbReference type="ARBA" id="ARBA00022603"/>
    </source>
</evidence>
<evidence type="ECO:0000259" key="5">
    <source>
        <dbReference type="Pfam" id="PF08100"/>
    </source>
</evidence>